<sequence>MKRSGFIDRFGEDRFYERRTDALRFAWKELGDEEAASKSPLKHLIS</sequence>
<reference evidence="1" key="1">
    <citation type="submission" date="2016-10" db="EMBL/GenBank/DDBJ databases">
        <authorList>
            <person name="de Groot N.N."/>
        </authorList>
    </citation>
    <scope>NUCLEOTIDE SEQUENCE</scope>
</reference>
<proteinExistence type="predicted"/>
<name>A0A1W1DMK3_9ZZZZ</name>
<accession>A0A1W1DMK3</accession>
<dbReference type="AlphaFoldDB" id="A0A1W1DMK3"/>
<protein>
    <submittedName>
        <fullName evidence="1">Uncharacterized protein</fullName>
    </submittedName>
</protein>
<evidence type="ECO:0000313" key="1">
    <source>
        <dbReference type="EMBL" id="SFV82603.1"/>
    </source>
</evidence>
<gene>
    <name evidence="1" type="ORF">MNB_SUP05-12-911</name>
</gene>
<dbReference type="EMBL" id="FPHT01000254">
    <property type="protein sequence ID" value="SFV82603.1"/>
    <property type="molecule type" value="Genomic_DNA"/>
</dbReference>
<organism evidence="1">
    <name type="scientific">hydrothermal vent metagenome</name>
    <dbReference type="NCBI Taxonomy" id="652676"/>
    <lineage>
        <taxon>unclassified sequences</taxon>
        <taxon>metagenomes</taxon>
        <taxon>ecological metagenomes</taxon>
    </lineage>
</organism>